<accession>A0A1F6M648</accession>
<evidence type="ECO:0000256" key="3">
    <source>
        <dbReference type="ARBA" id="ARBA00022692"/>
    </source>
</evidence>
<feature type="transmembrane region" description="Helical" evidence="6">
    <location>
        <begin position="87"/>
        <end position="104"/>
    </location>
</feature>
<keyword evidence="2" id="KW-1003">Cell membrane</keyword>
<keyword evidence="5 6" id="KW-0472">Membrane</keyword>
<evidence type="ECO:0008006" key="9">
    <source>
        <dbReference type="Google" id="ProtNLM"/>
    </source>
</evidence>
<gene>
    <name evidence="7" type="ORF">A3B90_02070</name>
</gene>
<name>A0A1F6M648_9BACT</name>
<evidence type="ECO:0000313" key="8">
    <source>
        <dbReference type="Proteomes" id="UP000178742"/>
    </source>
</evidence>
<evidence type="ECO:0000313" key="7">
    <source>
        <dbReference type="EMBL" id="OGH67013.1"/>
    </source>
</evidence>
<dbReference type="Pfam" id="PF02653">
    <property type="entry name" value="BPD_transp_2"/>
    <property type="match status" value="1"/>
</dbReference>
<dbReference type="PANTHER" id="PTHR30482:SF20">
    <property type="entry name" value="HIGH-AFFINITY BRANCHED-CHAIN AMINO ACID TRANSPORT SYSTEM PERMEASE PROTEIN LIVM"/>
    <property type="match status" value="1"/>
</dbReference>
<feature type="transmembrane region" description="Helical" evidence="6">
    <location>
        <begin position="187"/>
        <end position="207"/>
    </location>
</feature>
<evidence type="ECO:0000256" key="5">
    <source>
        <dbReference type="ARBA" id="ARBA00023136"/>
    </source>
</evidence>
<dbReference type="InterPro" id="IPR001851">
    <property type="entry name" value="ABC_transp_permease"/>
</dbReference>
<organism evidence="7 8">
    <name type="scientific">Candidatus Magasanikbacteria bacterium RIFCSPHIGHO2_02_FULL_41_13</name>
    <dbReference type="NCBI Taxonomy" id="1798676"/>
    <lineage>
        <taxon>Bacteria</taxon>
        <taxon>Candidatus Magasanikiibacteriota</taxon>
    </lineage>
</organism>
<dbReference type="GO" id="GO:0005886">
    <property type="term" value="C:plasma membrane"/>
    <property type="evidence" value="ECO:0007669"/>
    <property type="project" value="UniProtKB-SubCell"/>
</dbReference>
<evidence type="ECO:0000256" key="6">
    <source>
        <dbReference type="SAM" id="Phobius"/>
    </source>
</evidence>
<dbReference type="GO" id="GO:0015658">
    <property type="term" value="F:branched-chain amino acid transmembrane transporter activity"/>
    <property type="evidence" value="ECO:0007669"/>
    <property type="project" value="InterPro"/>
</dbReference>
<dbReference type="InterPro" id="IPR043428">
    <property type="entry name" value="LivM-like"/>
</dbReference>
<comment type="caution">
    <text evidence="7">The sequence shown here is derived from an EMBL/GenBank/DDBJ whole genome shotgun (WGS) entry which is preliminary data.</text>
</comment>
<evidence type="ECO:0000256" key="2">
    <source>
        <dbReference type="ARBA" id="ARBA00022475"/>
    </source>
</evidence>
<dbReference type="AlphaFoldDB" id="A0A1F6M648"/>
<dbReference type="Proteomes" id="UP000178742">
    <property type="component" value="Unassembled WGS sequence"/>
</dbReference>
<evidence type="ECO:0000256" key="1">
    <source>
        <dbReference type="ARBA" id="ARBA00004651"/>
    </source>
</evidence>
<feature type="transmembrane region" description="Helical" evidence="6">
    <location>
        <begin position="266"/>
        <end position="284"/>
    </location>
</feature>
<sequence>MFSNYLIHLGIIIMIFSILGMSLNLALGYTGLVNLGHIAFYGIGAYTSAILVMHQVPFLLALLVAAAFSAVAGFVLTFITRKLRGDYLALVTLGFTFMAFSVFINWTEVTRGPIGIPGISRPDIFGFVILGNVSYFFFTLVVLLLVGGFLYLLTRSRYGRLLEAVRDDSMGLEVFGKNIFRLKYQSMMVSAAIAGIAGSLYAHYISYIDPSTFFLNDMVVILTIVIVGGLASIKGSFFAAFIIILIPELLRFVSLPPSMIGQARQILYAVALIGILMYRPKGLFGKVDLE</sequence>
<feature type="transmembrane region" description="Helical" evidence="6">
    <location>
        <begin position="58"/>
        <end position="80"/>
    </location>
</feature>
<proteinExistence type="predicted"/>
<keyword evidence="3 6" id="KW-0812">Transmembrane</keyword>
<feature type="transmembrane region" description="Helical" evidence="6">
    <location>
        <begin position="219"/>
        <end position="246"/>
    </location>
</feature>
<feature type="transmembrane region" description="Helical" evidence="6">
    <location>
        <begin position="6"/>
        <end position="25"/>
    </location>
</feature>
<feature type="transmembrane region" description="Helical" evidence="6">
    <location>
        <begin position="124"/>
        <end position="153"/>
    </location>
</feature>
<dbReference type="PANTHER" id="PTHR30482">
    <property type="entry name" value="HIGH-AFFINITY BRANCHED-CHAIN AMINO ACID TRANSPORT SYSTEM PERMEASE"/>
    <property type="match status" value="1"/>
</dbReference>
<keyword evidence="4 6" id="KW-1133">Transmembrane helix</keyword>
<protein>
    <recommendedName>
        <fullName evidence="9">Branched-chain amino acid ABC transporter permease</fullName>
    </recommendedName>
</protein>
<dbReference type="EMBL" id="MFPX01000009">
    <property type="protein sequence ID" value="OGH67013.1"/>
    <property type="molecule type" value="Genomic_DNA"/>
</dbReference>
<dbReference type="CDD" id="cd06581">
    <property type="entry name" value="TM_PBP1_LivM_like"/>
    <property type="match status" value="1"/>
</dbReference>
<dbReference type="STRING" id="1798676.A3B90_02070"/>
<reference evidence="7 8" key="1">
    <citation type="journal article" date="2016" name="Nat. Commun.">
        <title>Thousands of microbial genomes shed light on interconnected biogeochemical processes in an aquifer system.</title>
        <authorList>
            <person name="Anantharaman K."/>
            <person name="Brown C.T."/>
            <person name="Hug L.A."/>
            <person name="Sharon I."/>
            <person name="Castelle C.J."/>
            <person name="Probst A.J."/>
            <person name="Thomas B.C."/>
            <person name="Singh A."/>
            <person name="Wilkins M.J."/>
            <person name="Karaoz U."/>
            <person name="Brodie E.L."/>
            <person name="Williams K.H."/>
            <person name="Hubbard S.S."/>
            <person name="Banfield J.F."/>
        </authorList>
    </citation>
    <scope>NUCLEOTIDE SEQUENCE [LARGE SCALE GENOMIC DNA]</scope>
</reference>
<comment type="subcellular location">
    <subcellularLocation>
        <location evidence="1">Cell membrane</location>
        <topology evidence="1">Multi-pass membrane protein</topology>
    </subcellularLocation>
</comment>
<feature type="transmembrane region" description="Helical" evidence="6">
    <location>
        <begin position="32"/>
        <end position="52"/>
    </location>
</feature>
<evidence type="ECO:0000256" key="4">
    <source>
        <dbReference type="ARBA" id="ARBA00022989"/>
    </source>
</evidence>